<feature type="region of interest" description="Disordered" evidence="7">
    <location>
        <begin position="229"/>
        <end position="263"/>
    </location>
</feature>
<keyword evidence="2" id="KW-0677">Repeat</keyword>
<organism evidence="8">
    <name type="scientific">Hordeum vulgare subsp. vulgare</name>
    <name type="common">Domesticated barley</name>
    <dbReference type="NCBI Taxonomy" id="112509"/>
    <lineage>
        <taxon>Eukaryota</taxon>
        <taxon>Viridiplantae</taxon>
        <taxon>Streptophyta</taxon>
        <taxon>Embryophyta</taxon>
        <taxon>Tracheophyta</taxon>
        <taxon>Spermatophyta</taxon>
        <taxon>Magnoliopsida</taxon>
        <taxon>Liliopsida</taxon>
        <taxon>Poales</taxon>
        <taxon>Poaceae</taxon>
        <taxon>BOP clade</taxon>
        <taxon>Pooideae</taxon>
        <taxon>Triticodae</taxon>
        <taxon>Triticeae</taxon>
        <taxon>Hordeinae</taxon>
        <taxon>Hordeum</taxon>
    </lineage>
</organism>
<dbReference type="InterPro" id="IPR009057">
    <property type="entry name" value="Homeodomain-like_sf"/>
</dbReference>
<dbReference type="CDD" id="cd00167">
    <property type="entry name" value="SANT"/>
    <property type="match status" value="1"/>
</dbReference>
<dbReference type="GO" id="GO:0046394">
    <property type="term" value="P:carboxylic acid biosynthetic process"/>
    <property type="evidence" value="ECO:0007669"/>
    <property type="project" value="UniProtKB-ARBA"/>
</dbReference>
<comment type="subcellular location">
    <subcellularLocation>
        <location evidence="1">Nucleus</location>
    </subcellularLocation>
</comment>
<dbReference type="Gene3D" id="1.10.10.60">
    <property type="entry name" value="Homeodomain-like"/>
    <property type="match status" value="1"/>
</dbReference>
<feature type="compositionally biased region" description="Basic residues" evidence="7">
    <location>
        <begin position="154"/>
        <end position="163"/>
    </location>
</feature>
<dbReference type="SUPFAM" id="SSF46689">
    <property type="entry name" value="Homeodomain-like"/>
    <property type="match status" value="1"/>
</dbReference>
<dbReference type="GO" id="GO:0006355">
    <property type="term" value="P:regulation of DNA-templated transcription"/>
    <property type="evidence" value="ECO:0007669"/>
    <property type="project" value="UniProtKB-ARBA"/>
</dbReference>
<dbReference type="EMBL" id="AK355601">
    <property type="protein sequence ID" value="BAJ86820.1"/>
    <property type="molecule type" value="mRNA"/>
</dbReference>
<feature type="region of interest" description="Disordered" evidence="7">
    <location>
        <begin position="121"/>
        <end position="197"/>
    </location>
</feature>
<keyword evidence="6" id="KW-0539">Nucleus</keyword>
<dbReference type="InterPro" id="IPR001005">
    <property type="entry name" value="SANT/Myb"/>
</dbReference>
<dbReference type="InterPro" id="IPR015495">
    <property type="entry name" value="Myb_TF_plants"/>
</dbReference>
<sequence>MGRQPCCEKVGLKKGPWTAEEDQKLVAFLLSHGHCCWRLVPKLAGLLRCGKSCRLRWTNYLRPDLKRGLLSDDEERLVIDLHSQLGNRCVCPARSTTGGTHVRVVNSVLVFDCAGPGQQMVQDRGAAAGQDGQRDQEPLEHPHQEEAQEDGPRPRHAPARRRPPSGPAAAGPPLRRQGLVPGIGRLRRRGGGADERRAEAGRRLLCLRVAVPLLLFVRLGLGLRRHARRRRRRLARPPRPLPGRRHHRHGLGQHPVRQRRRRHWRRSLRPVLRRRLRSRGVDVILTLAFEG</sequence>
<feature type="compositionally biased region" description="Basic and acidic residues" evidence="7">
    <location>
        <begin position="132"/>
        <end position="153"/>
    </location>
</feature>
<dbReference type="Pfam" id="PF00249">
    <property type="entry name" value="Myb_DNA-binding"/>
    <property type="match status" value="1"/>
</dbReference>
<evidence type="ECO:0000256" key="5">
    <source>
        <dbReference type="ARBA" id="ARBA00023163"/>
    </source>
</evidence>
<evidence type="ECO:0000313" key="8">
    <source>
        <dbReference type="EMBL" id="BAJ86820.1"/>
    </source>
</evidence>
<dbReference type="PANTHER" id="PTHR47999">
    <property type="entry name" value="TRANSCRIPTION FACTOR MYB8-RELATED-RELATED"/>
    <property type="match status" value="1"/>
</dbReference>
<accession>F2CVE9</accession>
<dbReference type="AlphaFoldDB" id="F2CVE9"/>
<dbReference type="SMART" id="SM00717">
    <property type="entry name" value="SANT"/>
    <property type="match status" value="1"/>
</dbReference>
<evidence type="ECO:0000256" key="3">
    <source>
        <dbReference type="ARBA" id="ARBA00023015"/>
    </source>
</evidence>
<evidence type="ECO:0000256" key="4">
    <source>
        <dbReference type="ARBA" id="ARBA00023125"/>
    </source>
</evidence>
<keyword evidence="3" id="KW-0805">Transcription regulation</keyword>
<dbReference type="ExpressionAtlas" id="F2CVE9">
    <property type="expression patterns" value="baseline"/>
</dbReference>
<protein>
    <submittedName>
        <fullName evidence="8">Predicted protein</fullName>
    </submittedName>
</protein>
<reference evidence="8" key="1">
    <citation type="journal article" date="2011" name="Plant Physiol.">
        <title>Comprehensive sequence analysis of 24,783 barley full-length cDNAs derived from 12 clone libraries.</title>
        <authorList>
            <person name="Matsumoto T."/>
            <person name="Tanaka T."/>
            <person name="Sakai H."/>
            <person name="Amano N."/>
            <person name="Kanamori H."/>
            <person name="Kurita K."/>
            <person name="Kikuta A."/>
            <person name="Kamiya K."/>
            <person name="Yamamoto M."/>
            <person name="Ikawa H."/>
            <person name="Fujii N."/>
            <person name="Hori K."/>
            <person name="Itoh T."/>
            <person name="Sato K."/>
        </authorList>
    </citation>
    <scope>NUCLEOTIDE SEQUENCE</scope>
    <source>
        <tissue evidence="8">Shoot</tissue>
    </source>
</reference>
<evidence type="ECO:0000256" key="7">
    <source>
        <dbReference type="SAM" id="MobiDB-lite"/>
    </source>
</evidence>
<name>F2CVE9_HORVV</name>
<dbReference type="GO" id="GO:0000976">
    <property type="term" value="F:transcription cis-regulatory region binding"/>
    <property type="evidence" value="ECO:0007669"/>
    <property type="project" value="UniProtKB-ARBA"/>
</dbReference>
<keyword evidence="4" id="KW-0238">DNA-binding</keyword>
<dbReference type="FunFam" id="1.10.10.60:FF:000069">
    <property type="entry name" value="MYB transcription factor"/>
    <property type="match status" value="1"/>
</dbReference>
<proteinExistence type="evidence at transcript level"/>
<feature type="compositionally biased region" description="Low complexity" evidence="7">
    <location>
        <begin position="167"/>
        <end position="176"/>
    </location>
</feature>
<dbReference type="InterPro" id="IPR017930">
    <property type="entry name" value="Myb_dom"/>
</dbReference>
<dbReference type="PROSITE" id="PS50090">
    <property type="entry name" value="MYB_LIKE"/>
    <property type="match status" value="1"/>
</dbReference>
<dbReference type="PROSITE" id="PS51294">
    <property type="entry name" value="HTH_MYB"/>
    <property type="match status" value="1"/>
</dbReference>
<keyword evidence="5" id="KW-0804">Transcription</keyword>
<dbReference type="PANTHER" id="PTHR47999:SF32">
    <property type="entry name" value="PROTEIN ODORANT1-LIKE"/>
    <property type="match status" value="1"/>
</dbReference>
<evidence type="ECO:0000256" key="6">
    <source>
        <dbReference type="ARBA" id="ARBA00023242"/>
    </source>
</evidence>
<evidence type="ECO:0000256" key="1">
    <source>
        <dbReference type="ARBA" id="ARBA00004123"/>
    </source>
</evidence>
<evidence type="ECO:0000256" key="2">
    <source>
        <dbReference type="ARBA" id="ARBA00022737"/>
    </source>
</evidence>
<dbReference type="GO" id="GO:0005634">
    <property type="term" value="C:nucleus"/>
    <property type="evidence" value="ECO:0007669"/>
    <property type="project" value="UniProtKB-SubCell"/>
</dbReference>